<proteinExistence type="predicted"/>
<feature type="region of interest" description="Disordered" evidence="1">
    <location>
        <begin position="1"/>
        <end position="32"/>
    </location>
</feature>
<organism evidence="2 3">
    <name type="scientific">Portunus trituberculatus</name>
    <name type="common">Swimming crab</name>
    <name type="synonym">Neptunus trituberculatus</name>
    <dbReference type="NCBI Taxonomy" id="210409"/>
    <lineage>
        <taxon>Eukaryota</taxon>
        <taxon>Metazoa</taxon>
        <taxon>Ecdysozoa</taxon>
        <taxon>Arthropoda</taxon>
        <taxon>Crustacea</taxon>
        <taxon>Multicrustacea</taxon>
        <taxon>Malacostraca</taxon>
        <taxon>Eumalacostraca</taxon>
        <taxon>Eucarida</taxon>
        <taxon>Decapoda</taxon>
        <taxon>Pleocyemata</taxon>
        <taxon>Brachyura</taxon>
        <taxon>Eubrachyura</taxon>
        <taxon>Portunoidea</taxon>
        <taxon>Portunidae</taxon>
        <taxon>Portuninae</taxon>
        <taxon>Portunus</taxon>
    </lineage>
</organism>
<name>A0A5B7JJV7_PORTR</name>
<keyword evidence="3" id="KW-1185">Reference proteome</keyword>
<comment type="caution">
    <text evidence="2">The sequence shown here is derived from an EMBL/GenBank/DDBJ whole genome shotgun (WGS) entry which is preliminary data.</text>
</comment>
<protein>
    <submittedName>
        <fullName evidence="2">Uncharacterized protein</fullName>
    </submittedName>
</protein>
<evidence type="ECO:0000313" key="3">
    <source>
        <dbReference type="Proteomes" id="UP000324222"/>
    </source>
</evidence>
<accession>A0A5B7JJV7</accession>
<dbReference type="Proteomes" id="UP000324222">
    <property type="component" value="Unassembled WGS sequence"/>
</dbReference>
<dbReference type="AlphaFoldDB" id="A0A5B7JJV7"/>
<evidence type="ECO:0000256" key="1">
    <source>
        <dbReference type="SAM" id="MobiDB-lite"/>
    </source>
</evidence>
<evidence type="ECO:0000313" key="2">
    <source>
        <dbReference type="EMBL" id="MPC94546.1"/>
    </source>
</evidence>
<sequence length="32" mass="3396">MKTTINLHFPPPNPGRPLPSILAAPSPSLPHP</sequence>
<dbReference type="EMBL" id="VSRR010099051">
    <property type="protein sequence ID" value="MPC94546.1"/>
    <property type="molecule type" value="Genomic_DNA"/>
</dbReference>
<gene>
    <name evidence="2" type="ORF">E2C01_089720</name>
</gene>
<reference evidence="2 3" key="1">
    <citation type="submission" date="2019-05" db="EMBL/GenBank/DDBJ databases">
        <title>Another draft genome of Portunus trituberculatus and its Hox gene families provides insights of decapod evolution.</title>
        <authorList>
            <person name="Jeong J.-H."/>
            <person name="Song I."/>
            <person name="Kim S."/>
            <person name="Choi T."/>
            <person name="Kim D."/>
            <person name="Ryu S."/>
            <person name="Kim W."/>
        </authorList>
    </citation>
    <scope>NUCLEOTIDE SEQUENCE [LARGE SCALE GENOMIC DNA]</scope>
    <source>
        <tissue evidence="2">Muscle</tissue>
    </source>
</reference>